<dbReference type="AlphaFoldDB" id="A0AAD4QL19"/>
<evidence type="ECO:0000313" key="1">
    <source>
        <dbReference type="EMBL" id="KAI0301129.1"/>
    </source>
</evidence>
<dbReference type="Proteomes" id="UP001203297">
    <property type="component" value="Unassembled WGS sequence"/>
</dbReference>
<dbReference type="EMBL" id="WTXG01000015">
    <property type="protein sequence ID" value="KAI0301129.1"/>
    <property type="molecule type" value="Genomic_DNA"/>
</dbReference>
<protein>
    <submittedName>
        <fullName evidence="1">Uncharacterized protein</fullName>
    </submittedName>
</protein>
<reference evidence="1" key="1">
    <citation type="journal article" date="2022" name="New Phytol.">
        <title>Evolutionary transition to the ectomycorrhizal habit in the genomes of a hyperdiverse lineage of mushroom-forming fungi.</title>
        <authorList>
            <person name="Looney B."/>
            <person name="Miyauchi S."/>
            <person name="Morin E."/>
            <person name="Drula E."/>
            <person name="Courty P.E."/>
            <person name="Kohler A."/>
            <person name="Kuo A."/>
            <person name="LaButti K."/>
            <person name="Pangilinan J."/>
            <person name="Lipzen A."/>
            <person name="Riley R."/>
            <person name="Andreopoulos W."/>
            <person name="He G."/>
            <person name="Johnson J."/>
            <person name="Nolan M."/>
            <person name="Tritt A."/>
            <person name="Barry K.W."/>
            <person name="Grigoriev I.V."/>
            <person name="Nagy L.G."/>
            <person name="Hibbett D."/>
            <person name="Henrissat B."/>
            <person name="Matheny P.B."/>
            <person name="Labbe J."/>
            <person name="Martin F.M."/>
        </authorList>
    </citation>
    <scope>NUCLEOTIDE SEQUENCE</scope>
    <source>
        <strain evidence="1">BPL690</strain>
    </source>
</reference>
<evidence type="ECO:0000313" key="2">
    <source>
        <dbReference type="Proteomes" id="UP001203297"/>
    </source>
</evidence>
<sequence>MHTSVSGTRCVSINYRFFLLGHEVIRCPAGSYVLLFIKQTYEGIICRLTGGRPFFQRFVLGLGFSNDKRDPTLIIPLFLLCCLKLPPSCTYTLAVGTKYSDAHLVFFFGGEVLLFCMNRIHQSTSTTGKSGKASSQSNILRPSFGARPGHHAASLLSIPCLSS</sequence>
<comment type="caution">
    <text evidence="1">The sequence shown here is derived from an EMBL/GenBank/DDBJ whole genome shotgun (WGS) entry which is preliminary data.</text>
</comment>
<name>A0AAD4QL19_9AGAM</name>
<keyword evidence="2" id="KW-1185">Reference proteome</keyword>
<organism evidence="1 2">
    <name type="scientific">Multifurca ochricompacta</name>
    <dbReference type="NCBI Taxonomy" id="376703"/>
    <lineage>
        <taxon>Eukaryota</taxon>
        <taxon>Fungi</taxon>
        <taxon>Dikarya</taxon>
        <taxon>Basidiomycota</taxon>
        <taxon>Agaricomycotina</taxon>
        <taxon>Agaricomycetes</taxon>
        <taxon>Russulales</taxon>
        <taxon>Russulaceae</taxon>
        <taxon>Multifurca</taxon>
    </lineage>
</organism>
<proteinExistence type="predicted"/>
<gene>
    <name evidence="1" type="ORF">B0F90DRAFT_348033</name>
</gene>
<accession>A0AAD4QL19</accession>